<keyword evidence="2" id="KW-1185">Reference proteome</keyword>
<organism evidence="1 2">
    <name type="scientific">Colwellia chukchiensis</name>
    <dbReference type="NCBI Taxonomy" id="641665"/>
    <lineage>
        <taxon>Bacteria</taxon>
        <taxon>Pseudomonadati</taxon>
        <taxon>Pseudomonadota</taxon>
        <taxon>Gammaproteobacteria</taxon>
        <taxon>Alteromonadales</taxon>
        <taxon>Colwelliaceae</taxon>
        <taxon>Colwellia</taxon>
    </lineage>
</organism>
<evidence type="ECO:0000313" key="2">
    <source>
        <dbReference type="Proteomes" id="UP000199297"/>
    </source>
</evidence>
<dbReference type="Gene3D" id="3.40.50.720">
    <property type="entry name" value="NAD(P)-binding Rossmann-like Domain"/>
    <property type="match status" value="1"/>
</dbReference>
<dbReference type="EMBL" id="FOBI01000014">
    <property type="protein sequence ID" value="SEL58842.1"/>
    <property type="molecule type" value="Genomic_DNA"/>
</dbReference>
<dbReference type="GO" id="GO:0005737">
    <property type="term" value="C:cytoplasm"/>
    <property type="evidence" value="ECO:0007669"/>
    <property type="project" value="TreeGrafter"/>
</dbReference>
<gene>
    <name evidence="1" type="ORF">SAMN05216262_11479</name>
</gene>
<name>A0A1H7RFB1_9GAMM</name>
<accession>A0A1H7RFB1</accession>
<dbReference type="STRING" id="641665.GCA_002104455_01303"/>
<dbReference type="PANTHER" id="PTHR48079">
    <property type="entry name" value="PROTEIN YEEZ"/>
    <property type="match status" value="1"/>
</dbReference>
<dbReference type="OrthoDB" id="751203at2"/>
<dbReference type="Proteomes" id="UP000199297">
    <property type="component" value="Unassembled WGS sequence"/>
</dbReference>
<dbReference type="SUPFAM" id="SSF51735">
    <property type="entry name" value="NAD(P)-binding Rossmann-fold domains"/>
    <property type="match status" value="1"/>
</dbReference>
<dbReference type="RefSeq" id="WP_085285671.1">
    <property type="nucleotide sequence ID" value="NZ_FOBI01000014.1"/>
</dbReference>
<protein>
    <submittedName>
        <fullName evidence="1">Nucleoside-diphosphate-sugar epimerase</fullName>
    </submittedName>
</protein>
<dbReference type="InterPro" id="IPR051783">
    <property type="entry name" value="NAD(P)-dependent_oxidoreduct"/>
</dbReference>
<reference evidence="2" key="1">
    <citation type="submission" date="2016-10" db="EMBL/GenBank/DDBJ databases">
        <authorList>
            <person name="Varghese N."/>
            <person name="Submissions S."/>
        </authorList>
    </citation>
    <scope>NUCLEOTIDE SEQUENCE [LARGE SCALE GENOMIC DNA]</scope>
    <source>
        <strain evidence="2">CGMCC 1.9127</strain>
    </source>
</reference>
<dbReference type="PANTHER" id="PTHR48079:SF6">
    <property type="entry name" value="NAD(P)-BINDING DOMAIN-CONTAINING PROTEIN-RELATED"/>
    <property type="match status" value="1"/>
</dbReference>
<sequence length="283" mass="30570">MSVSIIGCGWLGQALAKALLADDIAVLASYQSPTTLAKLKQLKIPAQRLVLPIAVNDASIASNAALASVTPDFFNHQVLVIAIPPQLKKGRLDYPLKIQQLVKLAELGQTKHIIFLNSTAIYNGLEGQVAETSTLNLAAEKVAILAAAEQALQLFSGRVDVLRLAGLVGPNRHPGKFLQHQRLFKNAEAAVNLVHQRDVVNIIKLLLTKSSEHGFDVYNVVSATNASRQQYYQAAAKALGLATPQFEQATDHDSGKQVLGTKLRQGLAYQYCYDDLLAWAAKG</sequence>
<evidence type="ECO:0000313" key="1">
    <source>
        <dbReference type="EMBL" id="SEL58842.1"/>
    </source>
</evidence>
<dbReference type="AlphaFoldDB" id="A0A1H7RFB1"/>
<proteinExistence type="predicted"/>
<dbReference type="InterPro" id="IPR036291">
    <property type="entry name" value="NAD(P)-bd_dom_sf"/>
</dbReference>
<dbReference type="GO" id="GO:0004029">
    <property type="term" value="F:aldehyde dehydrogenase (NAD+) activity"/>
    <property type="evidence" value="ECO:0007669"/>
    <property type="project" value="TreeGrafter"/>
</dbReference>